<evidence type="ECO:0000313" key="3">
    <source>
        <dbReference type="Proteomes" id="UP000014065"/>
    </source>
</evidence>
<keyword evidence="1" id="KW-1133">Transmembrane helix</keyword>
<evidence type="ECO:0000256" key="1">
    <source>
        <dbReference type="SAM" id="Phobius"/>
    </source>
</evidence>
<keyword evidence="3" id="KW-1185">Reference proteome</keyword>
<evidence type="ECO:0008006" key="4">
    <source>
        <dbReference type="Google" id="ProtNLM"/>
    </source>
</evidence>
<keyword evidence="1" id="KW-0472">Membrane</keyword>
<sequence length="324" mass="36815">YDAEFTPIVSQSIQTIIGIKVIDENTIDVYVNYWHFDKGEIAEWASLWSTVPWEISAAMEQAVLDGKASFSRSGATNKNISWISLIVPNDAQMIKRYLDEFSEKKFIPKSLESSKIGFDYFNNRYNASSKWITEHNHAVISNGPFYLSAYSPESRTITVNAFDDQTYPFKAGHWAEFESTIFPEIVNVNVPDIVEKESDLIIDVETTHADSILYFITGNNENSTLSEIIKIDKNFTEINISGEDVEKLGVGAKDLKIFAISNSVLKPDYYSTGFLVVKNKDTLPEINQVNVEFNRKDNFEAMWLIIIGICVIIGVSYIKKRKNH</sequence>
<dbReference type="AlphaFoldDB" id="S2E403"/>
<keyword evidence="1" id="KW-0812">Transmembrane</keyword>
<feature type="non-terminal residue" evidence="2">
    <location>
        <position position="1"/>
    </location>
</feature>
<accession>S2E403</accession>
<organism evidence="2 3">
    <name type="scientific">Candidatus Nitrosarchaeum limnium BG20</name>
    <dbReference type="NCBI Taxonomy" id="859192"/>
    <lineage>
        <taxon>Archaea</taxon>
        <taxon>Nitrososphaerota</taxon>
        <taxon>Nitrososphaeria</taxon>
        <taxon>Nitrosopumilales</taxon>
        <taxon>Nitrosopumilaceae</taxon>
        <taxon>Nitrosarchaeum</taxon>
    </lineage>
</organism>
<dbReference type="EMBL" id="AHJG01000342">
    <property type="protein sequence ID" value="EPA04246.1"/>
    <property type="molecule type" value="Genomic_DNA"/>
</dbReference>
<dbReference type="Proteomes" id="UP000014065">
    <property type="component" value="Unassembled WGS sequence"/>
</dbReference>
<reference evidence="2 3" key="1">
    <citation type="journal article" date="2012" name="J. Bacteriol.">
        <title>Genome Sequence of "Candidatus Nitrosoarchaeum limnia" BG20, a Low-Salinity Ammonia-Oxidizing Archaeon from the San Francisco Bay Estuary.</title>
        <authorList>
            <person name="Mosier A.C."/>
            <person name="Allen E.E."/>
            <person name="Kim M."/>
            <person name="Ferriera S."/>
            <person name="Francis C.A."/>
        </authorList>
    </citation>
    <scope>NUCLEOTIDE SEQUENCE [LARGE SCALE GENOMIC DNA]</scope>
    <source>
        <strain evidence="2 3">BG20</strain>
    </source>
</reference>
<gene>
    <name evidence="2" type="ORF">BG20_I2335</name>
</gene>
<feature type="transmembrane region" description="Helical" evidence="1">
    <location>
        <begin position="301"/>
        <end position="318"/>
    </location>
</feature>
<protein>
    <recommendedName>
        <fullName evidence="4">Solute-binding protein family 5 domain-containing protein</fullName>
    </recommendedName>
</protein>
<name>S2E403_9ARCH</name>
<comment type="caution">
    <text evidence="2">The sequence shown here is derived from an EMBL/GenBank/DDBJ whole genome shotgun (WGS) entry which is preliminary data.</text>
</comment>
<proteinExistence type="predicted"/>
<evidence type="ECO:0000313" key="2">
    <source>
        <dbReference type="EMBL" id="EPA04246.1"/>
    </source>
</evidence>